<reference evidence="4" key="1">
    <citation type="journal article" date="2022" name="Plant J.">
        <title>Strategies of tolerance reflected in two North American maple genomes.</title>
        <authorList>
            <person name="McEvoy S.L."/>
            <person name="Sezen U.U."/>
            <person name="Trouern-Trend A."/>
            <person name="McMahon S.M."/>
            <person name="Schaberg P.G."/>
            <person name="Yang J."/>
            <person name="Wegrzyn J.L."/>
            <person name="Swenson N.G."/>
        </authorList>
    </citation>
    <scope>NUCLEOTIDE SEQUENCE</scope>
    <source>
        <strain evidence="4">NS2018</strain>
    </source>
</reference>
<keyword evidence="1" id="KW-0433">Leucine-rich repeat</keyword>
<comment type="caution">
    <text evidence="4">The sequence shown here is derived from an EMBL/GenBank/DDBJ whole genome shotgun (WGS) entry which is preliminary data.</text>
</comment>
<protein>
    <recommendedName>
        <fullName evidence="3">C-JID domain-containing protein</fullName>
    </recommendedName>
</protein>
<dbReference type="Proteomes" id="UP001168877">
    <property type="component" value="Unassembled WGS sequence"/>
</dbReference>
<dbReference type="InterPro" id="IPR045344">
    <property type="entry name" value="C-JID"/>
</dbReference>
<dbReference type="EMBL" id="JAUESC010000386">
    <property type="protein sequence ID" value="KAK0575979.1"/>
    <property type="molecule type" value="Genomic_DNA"/>
</dbReference>
<dbReference type="Pfam" id="PF20160">
    <property type="entry name" value="C-JID"/>
    <property type="match status" value="1"/>
</dbReference>
<feature type="domain" description="C-JID" evidence="3">
    <location>
        <begin position="83"/>
        <end position="157"/>
    </location>
</feature>
<evidence type="ECO:0000256" key="2">
    <source>
        <dbReference type="ARBA" id="ARBA00022737"/>
    </source>
</evidence>
<accession>A0AA39V079</accession>
<organism evidence="4 5">
    <name type="scientific">Acer saccharum</name>
    <name type="common">Sugar maple</name>
    <dbReference type="NCBI Taxonomy" id="4024"/>
    <lineage>
        <taxon>Eukaryota</taxon>
        <taxon>Viridiplantae</taxon>
        <taxon>Streptophyta</taxon>
        <taxon>Embryophyta</taxon>
        <taxon>Tracheophyta</taxon>
        <taxon>Spermatophyta</taxon>
        <taxon>Magnoliopsida</taxon>
        <taxon>eudicotyledons</taxon>
        <taxon>Gunneridae</taxon>
        <taxon>Pentapetalae</taxon>
        <taxon>rosids</taxon>
        <taxon>malvids</taxon>
        <taxon>Sapindales</taxon>
        <taxon>Sapindaceae</taxon>
        <taxon>Hippocastanoideae</taxon>
        <taxon>Acereae</taxon>
        <taxon>Acer</taxon>
    </lineage>
</organism>
<dbReference type="AlphaFoldDB" id="A0AA39V079"/>
<name>A0AA39V079_ACESA</name>
<keyword evidence="5" id="KW-1185">Reference proteome</keyword>
<gene>
    <name evidence="4" type="ORF">LWI29_010030</name>
</gene>
<proteinExistence type="predicted"/>
<evidence type="ECO:0000259" key="3">
    <source>
        <dbReference type="Pfam" id="PF20160"/>
    </source>
</evidence>
<evidence type="ECO:0000313" key="5">
    <source>
        <dbReference type="Proteomes" id="UP001168877"/>
    </source>
</evidence>
<keyword evidence="2" id="KW-0677">Repeat</keyword>
<reference evidence="4" key="2">
    <citation type="submission" date="2023-06" db="EMBL/GenBank/DDBJ databases">
        <authorList>
            <person name="Swenson N.G."/>
            <person name="Wegrzyn J.L."/>
            <person name="Mcevoy S.L."/>
        </authorList>
    </citation>
    <scope>NUCLEOTIDE SEQUENCE</scope>
    <source>
        <strain evidence="4">NS2018</strain>
        <tissue evidence="4">Leaf</tissue>
    </source>
</reference>
<evidence type="ECO:0000313" key="4">
    <source>
        <dbReference type="EMBL" id="KAK0575979.1"/>
    </source>
</evidence>
<sequence length="192" mass="21673">MNPDDCKSTNTITPRGICGLVNHAIGGELQGTEAIEAIILNMPEQGLDSIMQGMPEQGISSKSFTTMKNKDLSHHSYRFDICLPGTEIPEWFSHCNNIGSSIGIGLRDNWLNDDFMGFAVCILFDHDWDYERIECSIWSQASSTDFHFRIPIFKTAKSDHLWVVYLSQEILKELRSINVFMVTSETALAFLC</sequence>
<evidence type="ECO:0000256" key="1">
    <source>
        <dbReference type="ARBA" id="ARBA00022614"/>
    </source>
</evidence>